<feature type="compositionally biased region" description="Basic residues" evidence="1">
    <location>
        <begin position="34"/>
        <end position="45"/>
    </location>
</feature>
<protein>
    <submittedName>
        <fullName evidence="2">Uncharacterized protein</fullName>
    </submittedName>
</protein>
<proteinExistence type="predicted"/>
<feature type="region of interest" description="Disordered" evidence="1">
    <location>
        <begin position="16"/>
        <end position="45"/>
    </location>
</feature>
<evidence type="ECO:0000256" key="1">
    <source>
        <dbReference type="SAM" id="MobiDB-lite"/>
    </source>
</evidence>
<sequence length="45" mass="4874">MHVIIPSPPDLGSLVRSAASASFPHSSPPNRRSIMARRHHQGLGF</sequence>
<dbReference type="AlphaFoldDB" id="A0A0A9BFM6"/>
<accession>A0A0A9BFM6</accession>
<organism evidence="2">
    <name type="scientific">Arundo donax</name>
    <name type="common">Giant reed</name>
    <name type="synonym">Donax arundinaceus</name>
    <dbReference type="NCBI Taxonomy" id="35708"/>
    <lineage>
        <taxon>Eukaryota</taxon>
        <taxon>Viridiplantae</taxon>
        <taxon>Streptophyta</taxon>
        <taxon>Embryophyta</taxon>
        <taxon>Tracheophyta</taxon>
        <taxon>Spermatophyta</taxon>
        <taxon>Magnoliopsida</taxon>
        <taxon>Liliopsida</taxon>
        <taxon>Poales</taxon>
        <taxon>Poaceae</taxon>
        <taxon>PACMAD clade</taxon>
        <taxon>Arundinoideae</taxon>
        <taxon>Arundineae</taxon>
        <taxon>Arundo</taxon>
    </lineage>
</organism>
<dbReference type="EMBL" id="GBRH01235106">
    <property type="protein sequence ID" value="JAD62789.1"/>
    <property type="molecule type" value="Transcribed_RNA"/>
</dbReference>
<feature type="compositionally biased region" description="Low complexity" evidence="1">
    <location>
        <begin position="17"/>
        <end position="29"/>
    </location>
</feature>
<reference evidence="2" key="2">
    <citation type="journal article" date="2015" name="Data Brief">
        <title>Shoot transcriptome of the giant reed, Arundo donax.</title>
        <authorList>
            <person name="Barrero R.A."/>
            <person name="Guerrero F.D."/>
            <person name="Moolhuijzen P."/>
            <person name="Goolsby J.A."/>
            <person name="Tidwell J."/>
            <person name="Bellgard S.E."/>
            <person name="Bellgard M.I."/>
        </authorList>
    </citation>
    <scope>NUCLEOTIDE SEQUENCE</scope>
    <source>
        <tissue evidence="2">Shoot tissue taken approximately 20 cm above the soil surface</tissue>
    </source>
</reference>
<reference evidence="2" key="1">
    <citation type="submission" date="2014-09" db="EMBL/GenBank/DDBJ databases">
        <authorList>
            <person name="Magalhaes I.L.F."/>
            <person name="Oliveira U."/>
            <person name="Santos F.R."/>
            <person name="Vidigal T.H.D.A."/>
            <person name="Brescovit A.D."/>
            <person name="Santos A.J."/>
        </authorList>
    </citation>
    <scope>NUCLEOTIDE SEQUENCE</scope>
    <source>
        <tissue evidence="2">Shoot tissue taken approximately 20 cm above the soil surface</tissue>
    </source>
</reference>
<evidence type="ECO:0000313" key="2">
    <source>
        <dbReference type="EMBL" id="JAD62789.1"/>
    </source>
</evidence>
<name>A0A0A9BFM6_ARUDO</name>